<dbReference type="NCBIfam" id="TIGR00431">
    <property type="entry name" value="TruB"/>
    <property type="match status" value="1"/>
</dbReference>
<evidence type="ECO:0000256" key="2">
    <source>
        <dbReference type="ARBA" id="ARBA00005642"/>
    </source>
</evidence>
<comment type="catalytic activity">
    <reaction evidence="1 5">
        <text>uridine(55) in tRNA = pseudouridine(55) in tRNA</text>
        <dbReference type="Rhea" id="RHEA:42532"/>
        <dbReference type="Rhea" id="RHEA-COMP:10101"/>
        <dbReference type="Rhea" id="RHEA-COMP:10102"/>
        <dbReference type="ChEBI" id="CHEBI:65314"/>
        <dbReference type="ChEBI" id="CHEBI:65315"/>
        <dbReference type="EC" id="5.4.99.25"/>
    </reaction>
</comment>
<dbReference type="InterPro" id="IPR032819">
    <property type="entry name" value="TruB_C"/>
</dbReference>
<evidence type="ECO:0000256" key="1">
    <source>
        <dbReference type="ARBA" id="ARBA00000385"/>
    </source>
</evidence>
<dbReference type="InterPro" id="IPR036974">
    <property type="entry name" value="PUA_sf"/>
</dbReference>
<dbReference type="EMBL" id="FOFS01000009">
    <property type="protein sequence ID" value="SEQ68852.1"/>
    <property type="molecule type" value="Genomic_DNA"/>
</dbReference>
<dbReference type="InterPro" id="IPR015240">
    <property type="entry name" value="tRNA_sdUridine_synth_fam1_C"/>
</dbReference>
<proteinExistence type="inferred from homology"/>
<reference evidence="9 10" key="1">
    <citation type="submission" date="2016-10" db="EMBL/GenBank/DDBJ databases">
        <authorList>
            <person name="de Groot N.N."/>
        </authorList>
    </citation>
    <scope>NUCLEOTIDE SEQUENCE [LARGE SCALE GENOMIC DNA]</scope>
    <source>
        <strain evidence="9 10">DSM 25927</strain>
    </source>
</reference>
<evidence type="ECO:0000256" key="5">
    <source>
        <dbReference type="HAMAP-Rule" id="MF_01080"/>
    </source>
</evidence>
<dbReference type="GO" id="GO:0031119">
    <property type="term" value="P:tRNA pseudouridine synthesis"/>
    <property type="evidence" value="ECO:0007669"/>
    <property type="project" value="UniProtKB-UniRule"/>
</dbReference>
<dbReference type="InterPro" id="IPR014780">
    <property type="entry name" value="tRNA_psdUridine_synth_TruB"/>
</dbReference>
<dbReference type="GO" id="GO:0003723">
    <property type="term" value="F:RNA binding"/>
    <property type="evidence" value="ECO:0007669"/>
    <property type="project" value="InterPro"/>
</dbReference>
<feature type="active site" description="Nucleophile" evidence="5">
    <location>
        <position position="49"/>
    </location>
</feature>
<dbReference type="GO" id="GO:1990481">
    <property type="term" value="P:mRNA pseudouridine synthesis"/>
    <property type="evidence" value="ECO:0007669"/>
    <property type="project" value="TreeGrafter"/>
</dbReference>
<evidence type="ECO:0000313" key="10">
    <source>
        <dbReference type="Proteomes" id="UP000199233"/>
    </source>
</evidence>
<keyword evidence="4 5" id="KW-0413">Isomerase</keyword>
<dbReference type="EC" id="5.4.99.25" evidence="5"/>
<dbReference type="PANTHER" id="PTHR13767">
    <property type="entry name" value="TRNA-PSEUDOURIDINE SYNTHASE"/>
    <property type="match status" value="1"/>
</dbReference>
<accession>A0A1H9I2X7</accession>
<sequence length="308" mass="34052">MQSKTRRPRRRLDGILLLDKPLGLSSNEALQRVKRLYRAEKAGHTGSLDPLATGVLPICLGEATKLSGVLLESDKRYVARLRFGEQTRTGDAEGEVIARSDPSRLKPESVQEACAALTGVQQQVPPMYSALKHQGRPLYEIAREGGEVERTARSIEIYELKLLAFDGREADVEVHCSKGTYIRTLAEDLAARLQQYAHLRALRRTEVTPFVGSILHTLPELEALAGQDEATLDRLLLSPAQGLRHWPSQTVDALRAQAFAQGRAQRLPGVPREAQLAILDEAGRLLGLARSDEEGWVRPLRWLLPGGL</sequence>
<dbReference type="InterPro" id="IPR020103">
    <property type="entry name" value="PsdUridine_synth_cat_dom_sf"/>
</dbReference>
<dbReference type="SUPFAM" id="SSF55120">
    <property type="entry name" value="Pseudouridine synthase"/>
    <property type="match status" value="1"/>
</dbReference>
<feature type="domain" description="Pseudouridine synthase II N-terminal" evidence="6">
    <location>
        <begin position="34"/>
        <end position="182"/>
    </location>
</feature>
<comment type="function">
    <text evidence="5">Responsible for synthesis of pseudouridine from uracil-55 in the psi GC loop of transfer RNAs.</text>
</comment>
<dbReference type="InterPro" id="IPR002501">
    <property type="entry name" value="PsdUridine_synth_N"/>
</dbReference>
<dbReference type="HAMAP" id="MF_01080">
    <property type="entry name" value="TruB_bact"/>
    <property type="match status" value="1"/>
</dbReference>
<feature type="domain" description="tRNA pseudouridylate synthase B C-terminal" evidence="8">
    <location>
        <begin position="183"/>
        <end position="237"/>
    </location>
</feature>
<dbReference type="CDD" id="cd02573">
    <property type="entry name" value="PseudoU_synth_EcTruB"/>
    <property type="match status" value="1"/>
</dbReference>
<organism evidence="9 10">
    <name type="scientific">Solimonas aquatica</name>
    <dbReference type="NCBI Taxonomy" id="489703"/>
    <lineage>
        <taxon>Bacteria</taxon>
        <taxon>Pseudomonadati</taxon>
        <taxon>Pseudomonadota</taxon>
        <taxon>Gammaproteobacteria</taxon>
        <taxon>Nevskiales</taxon>
        <taxon>Nevskiaceae</taxon>
        <taxon>Solimonas</taxon>
    </lineage>
</organism>
<evidence type="ECO:0000259" key="6">
    <source>
        <dbReference type="Pfam" id="PF01509"/>
    </source>
</evidence>
<comment type="similarity">
    <text evidence="2 5">Belongs to the pseudouridine synthase TruB family. Type 1 subfamily.</text>
</comment>
<evidence type="ECO:0000256" key="4">
    <source>
        <dbReference type="ARBA" id="ARBA00023235"/>
    </source>
</evidence>
<dbReference type="Gene3D" id="2.30.130.10">
    <property type="entry name" value="PUA domain"/>
    <property type="match status" value="1"/>
</dbReference>
<keyword evidence="3 5" id="KW-0819">tRNA processing</keyword>
<dbReference type="Gene3D" id="3.30.2350.10">
    <property type="entry name" value="Pseudouridine synthase"/>
    <property type="match status" value="1"/>
</dbReference>
<dbReference type="RefSeq" id="WP_093286628.1">
    <property type="nucleotide sequence ID" value="NZ_FOFS01000009.1"/>
</dbReference>
<name>A0A1H9I2X7_9GAMM</name>
<dbReference type="GO" id="GO:0160148">
    <property type="term" value="F:tRNA pseudouridine(55) synthase activity"/>
    <property type="evidence" value="ECO:0007669"/>
    <property type="project" value="UniProtKB-EC"/>
</dbReference>
<dbReference type="AlphaFoldDB" id="A0A1H9I2X7"/>
<dbReference type="Pfam" id="PF01509">
    <property type="entry name" value="TruB_N"/>
    <property type="match status" value="1"/>
</dbReference>
<keyword evidence="10" id="KW-1185">Reference proteome</keyword>
<dbReference type="Pfam" id="PF16198">
    <property type="entry name" value="TruB_C_2"/>
    <property type="match status" value="1"/>
</dbReference>
<dbReference type="Proteomes" id="UP000199233">
    <property type="component" value="Unassembled WGS sequence"/>
</dbReference>
<gene>
    <name evidence="5" type="primary">truB</name>
    <name evidence="9" type="ORF">SAMN04488038_109150</name>
</gene>
<dbReference type="OrthoDB" id="9802309at2"/>
<protein>
    <recommendedName>
        <fullName evidence="5">tRNA pseudouridine synthase B</fullName>
        <ecNumber evidence="5">5.4.99.25</ecNumber>
    </recommendedName>
    <alternativeName>
        <fullName evidence="5">tRNA pseudouridine(55) synthase</fullName>
        <shortName evidence="5">Psi55 synthase</shortName>
    </alternativeName>
    <alternativeName>
        <fullName evidence="5">tRNA pseudouridylate synthase</fullName>
    </alternativeName>
    <alternativeName>
        <fullName evidence="5">tRNA-uridine isomerase</fullName>
    </alternativeName>
</protein>
<dbReference type="STRING" id="489703.SAMN04488038_109150"/>
<dbReference type="PANTHER" id="PTHR13767:SF2">
    <property type="entry name" value="PSEUDOURIDYLATE SYNTHASE TRUB1"/>
    <property type="match status" value="1"/>
</dbReference>
<evidence type="ECO:0000313" key="9">
    <source>
        <dbReference type="EMBL" id="SEQ68852.1"/>
    </source>
</evidence>
<feature type="domain" description="tRNA pseudouridine synthase II TruB subfamily 1 C-terminal" evidence="7">
    <location>
        <begin position="250"/>
        <end position="301"/>
    </location>
</feature>
<dbReference type="Pfam" id="PF09157">
    <property type="entry name" value="TruB-C_2"/>
    <property type="match status" value="1"/>
</dbReference>
<evidence type="ECO:0000256" key="3">
    <source>
        <dbReference type="ARBA" id="ARBA00022694"/>
    </source>
</evidence>
<evidence type="ECO:0000259" key="8">
    <source>
        <dbReference type="Pfam" id="PF16198"/>
    </source>
</evidence>
<evidence type="ECO:0000259" key="7">
    <source>
        <dbReference type="Pfam" id="PF09157"/>
    </source>
</evidence>